<dbReference type="AlphaFoldDB" id="A0A9W3K3V4"/>
<dbReference type="SMART" id="SM00357">
    <property type="entry name" value="CSP"/>
    <property type="match status" value="1"/>
</dbReference>
<dbReference type="PROSITE" id="PS00352">
    <property type="entry name" value="CSD_1"/>
    <property type="match status" value="1"/>
</dbReference>
<dbReference type="PIRSF" id="PIRSF002599">
    <property type="entry name" value="Cold_shock_A"/>
    <property type="match status" value="1"/>
</dbReference>
<accession>A0A9W3K3V4</accession>
<evidence type="ECO:0000256" key="4">
    <source>
        <dbReference type="ARBA" id="ARBA00023015"/>
    </source>
</evidence>
<dbReference type="PROSITE" id="PS51857">
    <property type="entry name" value="CSD_2"/>
    <property type="match status" value="1"/>
</dbReference>
<comment type="subcellular location">
    <subcellularLocation>
        <location evidence="1 8">Cytoplasm</location>
    </subcellularLocation>
</comment>
<name>A0A9W3K3V4_BURCE</name>
<dbReference type="InterPro" id="IPR012156">
    <property type="entry name" value="Cold_shock_CspA"/>
</dbReference>
<keyword evidence="6" id="KW-0010">Activator</keyword>
<dbReference type="InterPro" id="IPR011129">
    <property type="entry name" value="CSD"/>
</dbReference>
<dbReference type="InterPro" id="IPR012340">
    <property type="entry name" value="NA-bd_OB-fold"/>
</dbReference>
<dbReference type="GO" id="GO:0005829">
    <property type="term" value="C:cytosol"/>
    <property type="evidence" value="ECO:0007669"/>
    <property type="project" value="UniProtKB-ARBA"/>
</dbReference>
<dbReference type="FunFam" id="2.40.50.140:FF:000006">
    <property type="entry name" value="Cold shock protein CspC"/>
    <property type="match status" value="1"/>
</dbReference>
<evidence type="ECO:0000313" key="10">
    <source>
        <dbReference type="EMBL" id="AFQ50487.1"/>
    </source>
</evidence>
<dbReference type="EMBL" id="CP003775">
    <property type="protein sequence ID" value="AFQ50487.1"/>
    <property type="molecule type" value="Genomic_DNA"/>
</dbReference>
<evidence type="ECO:0000256" key="3">
    <source>
        <dbReference type="ARBA" id="ARBA00022490"/>
    </source>
</evidence>
<evidence type="ECO:0000256" key="1">
    <source>
        <dbReference type="ARBA" id="ARBA00004496"/>
    </source>
</evidence>
<sequence>MGASSFIRIKEVFVDTGTVKWFNETKGFGFISPDNGGDDLFAHFSEIRGTGFKTLAEGQKVSYEVKRGPKGLQASNITPQ</sequence>
<keyword evidence="7" id="KW-0804">Transcription</keyword>
<keyword evidence="4" id="KW-0805">Transcription regulation</keyword>
<dbReference type="InterPro" id="IPR019844">
    <property type="entry name" value="CSD_CS"/>
</dbReference>
<dbReference type="SUPFAM" id="SSF50249">
    <property type="entry name" value="Nucleic acid-binding proteins"/>
    <property type="match status" value="1"/>
</dbReference>
<proteinExistence type="predicted"/>
<evidence type="ECO:0000256" key="6">
    <source>
        <dbReference type="ARBA" id="ARBA00023159"/>
    </source>
</evidence>
<protein>
    <recommendedName>
        <fullName evidence="2">Cold shock-like protein CspA</fullName>
    </recommendedName>
</protein>
<evidence type="ECO:0000259" key="9">
    <source>
        <dbReference type="PROSITE" id="PS51857"/>
    </source>
</evidence>
<dbReference type="InterPro" id="IPR002059">
    <property type="entry name" value="CSP_DNA-bd"/>
</dbReference>
<dbReference type="KEGG" id="bct:GEM_4097"/>
<dbReference type="PRINTS" id="PR00050">
    <property type="entry name" value="COLDSHOCK"/>
</dbReference>
<evidence type="ECO:0000256" key="7">
    <source>
        <dbReference type="ARBA" id="ARBA00023163"/>
    </source>
</evidence>
<reference evidence="10 11" key="1">
    <citation type="journal article" date="2012" name="J. Bacteriol.">
        <title>Complete Genome Sequence of Burkholderia sp. Strain GG4, a Betaproteobacterium That Reduces 3-Oxo-N-Acylhomoserine Lactones and Produces Different N-Acylhomoserine Lactones.</title>
        <authorList>
            <person name="Hong K.W."/>
            <person name="Koh C.L."/>
            <person name="Sam C.K."/>
            <person name="Yin W.F."/>
            <person name="Chan K.G."/>
        </authorList>
    </citation>
    <scope>NUCLEOTIDE SEQUENCE [LARGE SCALE GENOMIC DNA]</scope>
    <source>
        <strain evidence="10 11">GG4</strain>
    </source>
</reference>
<evidence type="ECO:0000256" key="8">
    <source>
        <dbReference type="RuleBase" id="RU000408"/>
    </source>
</evidence>
<keyword evidence="3" id="KW-0963">Cytoplasm</keyword>
<keyword evidence="5" id="KW-0238">DNA-binding</keyword>
<dbReference type="GO" id="GO:0003677">
    <property type="term" value="F:DNA binding"/>
    <property type="evidence" value="ECO:0007669"/>
    <property type="project" value="UniProtKB-KW"/>
</dbReference>
<evidence type="ECO:0000313" key="11">
    <source>
        <dbReference type="Proteomes" id="UP000032866"/>
    </source>
</evidence>
<feature type="domain" description="CSD" evidence="9">
    <location>
        <begin position="14"/>
        <end position="79"/>
    </location>
</feature>
<dbReference type="Pfam" id="PF00313">
    <property type="entry name" value="CSD"/>
    <property type="match status" value="1"/>
</dbReference>
<evidence type="ECO:0000256" key="5">
    <source>
        <dbReference type="ARBA" id="ARBA00023125"/>
    </source>
</evidence>
<dbReference type="Proteomes" id="UP000032866">
    <property type="component" value="Chromosome 2"/>
</dbReference>
<dbReference type="Gene3D" id="2.40.50.140">
    <property type="entry name" value="Nucleic acid-binding proteins"/>
    <property type="match status" value="1"/>
</dbReference>
<gene>
    <name evidence="10" type="ORF">GEM_4097</name>
</gene>
<organism evidence="10 11">
    <name type="scientific">Burkholderia cepacia GG4</name>
    <dbReference type="NCBI Taxonomy" id="1009846"/>
    <lineage>
        <taxon>Bacteria</taxon>
        <taxon>Pseudomonadati</taxon>
        <taxon>Pseudomonadota</taxon>
        <taxon>Betaproteobacteria</taxon>
        <taxon>Burkholderiales</taxon>
        <taxon>Burkholderiaceae</taxon>
        <taxon>Burkholderia</taxon>
        <taxon>Burkholderia cepacia complex</taxon>
    </lineage>
</organism>
<dbReference type="CDD" id="cd04458">
    <property type="entry name" value="CSP_CDS"/>
    <property type="match status" value="1"/>
</dbReference>
<dbReference type="PANTHER" id="PTHR46565:SF20">
    <property type="entry name" value="COLD SHOCK DOMAIN-CONTAINING PROTEIN 4"/>
    <property type="match status" value="1"/>
</dbReference>
<dbReference type="PANTHER" id="PTHR46565">
    <property type="entry name" value="COLD SHOCK DOMAIN PROTEIN 2"/>
    <property type="match status" value="1"/>
</dbReference>
<evidence type="ECO:0000256" key="2">
    <source>
        <dbReference type="ARBA" id="ARBA00022332"/>
    </source>
</evidence>